<name>A0A4Y2LT42_ARAVE</name>
<keyword evidence="1" id="KW-0732">Signal</keyword>
<protein>
    <recommendedName>
        <fullName evidence="4">Fibrinogen C-terminal domain-containing protein</fullName>
    </recommendedName>
</protein>
<accession>A0A4Y2LT42</accession>
<dbReference type="AlphaFoldDB" id="A0A4Y2LT42"/>
<evidence type="ECO:0000313" key="3">
    <source>
        <dbReference type="Proteomes" id="UP000499080"/>
    </source>
</evidence>
<proteinExistence type="predicted"/>
<evidence type="ECO:0000313" key="2">
    <source>
        <dbReference type="EMBL" id="GBN17564.1"/>
    </source>
</evidence>
<keyword evidence="3" id="KW-1185">Reference proteome</keyword>
<gene>
    <name evidence="2" type="ORF">AVEN_213149_1</name>
</gene>
<evidence type="ECO:0000256" key="1">
    <source>
        <dbReference type="SAM" id="SignalP"/>
    </source>
</evidence>
<evidence type="ECO:0008006" key="4">
    <source>
        <dbReference type="Google" id="ProtNLM"/>
    </source>
</evidence>
<sequence length="117" mass="13282">MKPEIAHWLLLIGSHCLWESVAVANLERSYATRGLFYDAPRSFHQRSDDEDDTSAGALLSKHQHNDVSPFRILFDIQQAIGHGGFWWNRISNLKPSGPEDETLTLGYRTHHVSVELA</sequence>
<organism evidence="2 3">
    <name type="scientific">Araneus ventricosus</name>
    <name type="common">Orbweaver spider</name>
    <name type="synonym">Epeira ventricosa</name>
    <dbReference type="NCBI Taxonomy" id="182803"/>
    <lineage>
        <taxon>Eukaryota</taxon>
        <taxon>Metazoa</taxon>
        <taxon>Ecdysozoa</taxon>
        <taxon>Arthropoda</taxon>
        <taxon>Chelicerata</taxon>
        <taxon>Arachnida</taxon>
        <taxon>Araneae</taxon>
        <taxon>Araneomorphae</taxon>
        <taxon>Entelegynae</taxon>
        <taxon>Araneoidea</taxon>
        <taxon>Araneidae</taxon>
        <taxon>Araneus</taxon>
    </lineage>
</organism>
<feature type="signal peptide" evidence="1">
    <location>
        <begin position="1"/>
        <end position="24"/>
    </location>
</feature>
<reference evidence="2 3" key="1">
    <citation type="journal article" date="2019" name="Sci. Rep.">
        <title>Orb-weaving spider Araneus ventricosus genome elucidates the spidroin gene catalogue.</title>
        <authorList>
            <person name="Kono N."/>
            <person name="Nakamura H."/>
            <person name="Ohtoshi R."/>
            <person name="Moran D.A.P."/>
            <person name="Shinohara A."/>
            <person name="Yoshida Y."/>
            <person name="Fujiwara M."/>
            <person name="Mori M."/>
            <person name="Tomita M."/>
            <person name="Arakawa K."/>
        </authorList>
    </citation>
    <scope>NUCLEOTIDE SEQUENCE [LARGE SCALE GENOMIC DNA]</scope>
</reference>
<feature type="chain" id="PRO_5021367833" description="Fibrinogen C-terminal domain-containing protein" evidence="1">
    <location>
        <begin position="25"/>
        <end position="117"/>
    </location>
</feature>
<dbReference type="Proteomes" id="UP000499080">
    <property type="component" value="Unassembled WGS sequence"/>
</dbReference>
<dbReference type="EMBL" id="BGPR01006272">
    <property type="protein sequence ID" value="GBN17564.1"/>
    <property type="molecule type" value="Genomic_DNA"/>
</dbReference>
<comment type="caution">
    <text evidence="2">The sequence shown here is derived from an EMBL/GenBank/DDBJ whole genome shotgun (WGS) entry which is preliminary data.</text>
</comment>